<keyword evidence="3" id="KW-1185">Reference proteome</keyword>
<feature type="compositionally biased region" description="Low complexity" evidence="1">
    <location>
        <begin position="424"/>
        <end position="444"/>
    </location>
</feature>
<protein>
    <submittedName>
        <fullName evidence="2">Uncharacterized protein</fullName>
    </submittedName>
</protein>
<gene>
    <name evidence="2" type="ORF">HYH03_014646</name>
</gene>
<dbReference type="AlphaFoldDB" id="A0A836BTC6"/>
<feature type="region of interest" description="Disordered" evidence="1">
    <location>
        <begin position="536"/>
        <end position="586"/>
    </location>
</feature>
<dbReference type="Proteomes" id="UP000612055">
    <property type="component" value="Unassembled WGS sequence"/>
</dbReference>
<sequence length="963" mass="99093">MPYGSSIPLLLIKLKEERQRSKATGQPPFSFAPSRPVPVLSNEILAGRTRLPRQKPKHVRARSPSAPPPPPPAPKVSERTERSERHERMVDGGSRKRAAGGQDQPGPGVRAKKEEPLGTLAVGPLLDEESSVRLNPGSGGGGSGSDVPTSATGAHGGPAGAGARDSWPTEASPACSSESPDQPHRSPSLPSPSREPLGLGLARGSPRVPTRTDALRPTAAASGGLDLLTLAAPAAAGPGSGALHPHVTLSLGGALLCTELDNATHRAPFDSLPPPRQSDPGFPALASGARALTLAGSKRGAAEAQTPPAPPHAPPPLVLPLPLLPAAAAAALAAAASTEPVRLGSPPADRDAEPVAAECNGAAPPPSPPLRLRPCKPTAEHGASQARSASAGVQHGDRGDHAQASLGGAPQPGLSRQQLHERSQILQLSQPQPQPQPRGGIASPSLPPASPRPQPPALLRQQPSAPEQGRPLPARAPRHDHEAQAQAQAQAHPRLGLSASLPAERTSPMLTNDSMELLVKRQASLPDWAQVAYVRQRAHQPPQDQRQARAQVQVQAQEQARERERGQGSAYAQLAHEPRRRQRAEEYEYDRDLAAAAAGGTALQPAQQAKRPRLHEPAATATPPSPPLTRRSLPPPPPAEQPEGSSGAASASALAGLAGLSEGDLIQLLLLQAIQARAAEEQQRAAERQRQQRVAAAAATALAALAAAQDQEERVAQALLAEAVRLTTAASAAPAARPPPLPLAPSKEVFAVRDVAALLALLTQSGHGQAAPQAPPAEGPWAGADAAAARRLQRPADGGSSLGSLGPARHAPERSSHPTLGLGGGANFARHDEATLPVVDDGRWAQQGPARSRADLAWPGPPAVRHRPDGAARGPDAWALGPPPPQQRRRLEDVVQSVEPLGRGAQGLAPGWGMVQAARGDVGMGGGTGAGLGLNPGSGRGPGSAGVVSLSPLPHHVRGRMYQ</sequence>
<feature type="compositionally biased region" description="Pro residues" evidence="1">
    <location>
        <begin position="445"/>
        <end position="456"/>
    </location>
</feature>
<feature type="compositionally biased region" description="Low complexity" evidence="1">
    <location>
        <begin position="185"/>
        <end position="200"/>
    </location>
</feature>
<feature type="compositionally biased region" description="Low complexity" evidence="1">
    <location>
        <begin position="598"/>
        <end position="609"/>
    </location>
</feature>
<dbReference type="EMBL" id="JAEHOE010000108">
    <property type="protein sequence ID" value="KAG2486718.1"/>
    <property type="molecule type" value="Genomic_DNA"/>
</dbReference>
<feature type="region of interest" description="Disordered" evidence="1">
    <location>
        <begin position="18"/>
        <end position="214"/>
    </location>
</feature>
<comment type="caution">
    <text evidence="2">The sequence shown here is derived from an EMBL/GenBank/DDBJ whole genome shotgun (WGS) entry which is preliminary data.</text>
</comment>
<feature type="compositionally biased region" description="Low complexity" evidence="1">
    <location>
        <begin position="539"/>
        <end position="558"/>
    </location>
</feature>
<reference evidence="2" key="1">
    <citation type="journal article" date="2020" name="bioRxiv">
        <title>Comparative genomics of Chlamydomonas.</title>
        <authorList>
            <person name="Craig R.J."/>
            <person name="Hasan A.R."/>
            <person name="Ness R.W."/>
            <person name="Keightley P.D."/>
        </authorList>
    </citation>
    <scope>NUCLEOTIDE SEQUENCE</scope>
    <source>
        <strain evidence="2">CCAP 11/70</strain>
    </source>
</reference>
<evidence type="ECO:0000313" key="2">
    <source>
        <dbReference type="EMBL" id="KAG2486718.1"/>
    </source>
</evidence>
<feature type="region of interest" description="Disordered" evidence="1">
    <location>
        <begin position="295"/>
        <end position="317"/>
    </location>
</feature>
<feature type="region of interest" description="Disordered" evidence="1">
    <location>
        <begin position="847"/>
        <end position="887"/>
    </location>
</feature>
<feature type="compositionally biased region" description="Pro residues" evidence="1">
    <location>
        <begin position="307"/>
        <end position="317"/>
    </location>
</feature>
<name>A0A836BTC6_9CHLO</name>
<feature type="region of interest" description="Disordered" evidence="1">
    <location>
        <begin position="767"/>
        <end position="828"/>
    </location>
</feature>
<feature type="region of interest" description="Disordered" evidence="1">
    <location>
        <begin position="341"/>
        <end position="509"/>
    </location>
</feature>
<feature type="compositionally biased region" description="Low complexity" evidence="1">
    <location>
        <begin position="457"/>
        <end position="466"/>
    </location>
</feature>
<feature type="region of interest" description="Disordered" evidence="1">
    <location>
        <begin position="929"/>
        <end position="951"/>
    </location>
</feature>
<accession>A0A836BTC6</accession>
<proteinExistence type="predicted"/>
<feature type="compositionally biased region" description="Pro residues" evidence="1">
    <location>
        <begin position="623"/>
        <end position="640"/>
    </location>
</feature>
<evidence type="ECO:0000313" key="3">
    <source>
        <dbReference type="Proteomes" id="UP000612055"/>
    </source>
</evidence>
<organism evidence="2 3">
    <name type="scientific">Edaphochlamys debaryana</name>
    <dbReference type="NCBI Taxonomy" id="47281"/>
    <lineage>
        <taxon>Eukaryota</taxon>
        <taxon>Viridiplantae</taxon>
        <taxon>Chlorophyta</taxon>
        <taxon>core chlorophytes</taxon>
        <taxon>Chlorophyceae</taxon>
        <taxon>CS clade</taxon>
        <taxon>Chlamydomonadales</taxon>
        <taxon>Chlamydomonadales incertae sedis</taxon>
        <taxon>Edaphochlamys</taxon>
    </lineage>
</organism>
<feature type="compositionally biased region" description="Basic and acidic residues" evidence="1">
    <location>
        <begin position="76"/>
        <end position="94"/>
    </location>
</feature>
<feature type="compositionally biased region" description="Pro residues" evidence="1">
    <location>
        <begin position="65"/>
        <end position="74"/>
    </location>
</feature>
<feature type="region of interest" description="Disordered" evidence="1">
    <location>
        <begin position="598"/>
        <end position="650"/>
    </location>
</feature>
<feature type="compositionally biased region" description="Basic residues" evidence="1">
    <location>
        <begin position="50"/>
        <end position="61"/>
    </location>
</feature>
<feature type="compositionally biased region" description="Gly residues" evidence="1">
    <location>
        <begin position="929"/>
        <end position="944"/>
    </location>
</feature>
<evidence type="ECO:0000256" key="1">
    <source>
        <dbReference type="SAM" id="MobiDB-lite"/>
    </source>
</evidence>
<feature type="compositionally biased region" description="Low complexity" evidence="1">
    <location>
        <begin position="779"/>
        <end position="790"/>
    </location>
</feature>